<keyword evidence="1" id="KW-0472">Membrane</keyword>
<evidence type="ECO:0000313" key="3">
    <source>
        <dbReference type="EMBL" id="ATA20379.1"/>
    </source>
</evidence>
<dbReference type="GO" id="GO:0016747">
    <property type="term" value="F:acyltransferase activity, transferring groups other than amino-acyl groups"/>
    <property type="evidence" value="ECO:0007669"/>
    <property type="project" value="InterPro"/>
</dbReference>
<protein>
    <submittedName>
        <fullName evidence="3">Acyltransferase</fullName>
    </submittedName>
</protein>
<feature type="domain" description="Acyltransferase 3" evidence="2">
    <location>
        <begin position="9"/>
        <end position="320"/>
    </location>
</feature>
<dbReference type="KEGG" id="gqu:AWC35_14090"/>
<keyword evidence="4" id="KW-1185">Reference proteome</keyword>
<evidence type="ECO:0000256" key="1">
    <source>
        <dbReference type="SAM" id="Phobius"/>
    </source>
</evidence>
<feature type="transmembrane region" description="Helical" evidence="1">
    <location>
        <begin position="92"/>
        <end position="110"/>
    </location>
</feature>
<evidence type="ECO:0000313" key="4">
    <source>
        <dbReference type="Proteomes" id="UP000217182"/>
    </source>
</evidence>
<keyword evidence="1" id="KW-0812">Transmembrane</keyword>
<dbReference type="InterPro" id="IPR002656">
    <property type="entry name" value="Acyl_transf_3_dom"/>
</dbReference>
<dbReference type="AlphaFoldDB" id="A0A250B2H0"/>
<keyword evidence="3" id="KW-0808">Transferase</keyword>
<feature type="transmembrane region" description="Helical" evidence="1">
    <location>
        <begin position="48"/>
        <end position="71"/>
    </location>
</feature>
<proteinExistence type="predicted"/>
<gene>
    <name evidence="3" type="ORF">AWC35_14090</name>
</gene>
<keyword evidence="3" id="KW-0012">Acyltransferase</keyword>
<feature type="transmembrane region" description="Helical" evidence="1">
    <location>
        <begin position="225"/>
        <end position="252"/>
    </location>
</feature>
<dbReference type="EMBL" id="CP014136">
    <property type="protein sequence ID" value="ATA20379.1"/>
    <property type="molecule type" value="Genomic_DNA"/>
</dbReference>
<feature type="transmembrane region" description="Helical" evidence="1">
    <location>
        <begin position="300"/>
        <end position="321"/>
    </location>
</feature>
<feature type="transmembrane region" description="Helical" evidence="1">
    <location>
        <begin position="137"/>
        <end position="154"/>
    </location>
</feature>
<organism evidence="3 4">
    <name type="scientific">Gibbsiella quercinecans</name>
    <dbReference type="NCBI Taxonomy" id="929813"/>
    <lineage>
        <taxon>Bacteria</taxon>
        <taxon>Pseudomonadati</taxon>
        <taxon>Pseudomonadota</taxon>
        <taxon>Gammaproteobacteria</taxon>
        <taxon>Enterobacterales</taxon>
        <taxon>Yersiniaceae</taxon>
        <taxon>Gibbsiella</taxon>
    </lineage>
</organism>
<feature type="transmembrane region" description="Helical" evidence="1">
    <location>
        <begin position="188"/>
        <end position="204"/>
    </location>
</feature>
<reference evidence="3 4" key="1">
    <citation type="submission" date="2016-01" db="EMBL/GenBank/DDBJ databases">
        <authorList>
            <person name="Oliw E.H."/>
        </authorList>
    </citation>
    <scope>NUCLEOTIDE SEQUENCE [LARGE SCALE GENOMIC DNA]</scope>
    <source>
        <strain evidence="3 4">FRB97</strain>
    </source>
</reference>
<accession>A0A250B2H0</accession>
<dbReference type="RefSeq" id="WP_095846967.1">
    <property type="nucleotide sequence ID" value="NZ_CP014136.1"/>
</dbReference>
<evidence type="ECO:0000259" key="2">
    <source>
        <dbReference type="Pfam" id="PF01757"/>
    </source>
</evidence>
<keyword evidence="1" id="KW-1133">Transmembrane helix</keyword>
<feature type="transmembrane region" description="Helical" evidence="1">
    <location>
        <begin position="159"/>
        <end position="176"/>
    </location>
</feature>
<sequence length="339" mass="38461">MNISKGKSNYLKGIAIILMLAHHLFSFPERISPEVSINYIGILPGTDMYIETYLGLFGRICVAMFLFLSGYGFSLRREVSAKYIFGKLKSLYISYWLVIFIFVPIGIIFYPGPTFSTSITTFIENLIGIKSTYNGEWWFFRLYVLYLLSLPLLIKLNNYTLLLVMLLAAGIGKVLTSHDLAPLFISDYFVWLLPFGLGMVFGRANDFPKNALIAKVLNKIETTPAIWLFLLTAIAFILLKNLGLILATPLFISALMKSSEKINATLYGVVDALGRHSMYMWLTHSFYCYHFAQKAIFYPMYTPLILMLLIAVSYLTSVVLAHIERMIKRPFVANMDTAG</sequence>
<dbReference type="Proteomes" id="UP000217182">
    <property type="component" value="Chromosome"/>
</dbReference>
<dbReference type="Pfam" id="PF01757">
    <property type="entry name" value="Acyl_transf_3"/>
    <property type="match status" value="1"/>
</dbReference>
<name>A0A250B2H0_9GAMM</name>
<dbReference type="OrthoDB" id="9807022at2"/>